<sequence>MAALPLPAKAILLDSPAVSMTGVLQALAERLSESTGIAQQKIYDALMTREMQGSTALGFGVAVPHTRLPDLASAAVAALRTRTAVGFAAPDAEGVHIFVAVLVPAGEAMEHLELLSHIAARLAQENVRQQLAQVEDVDAFRALLVA</sequence>
<reference evidence="2" key="1">
    <citation type="journal article" date="2021" name="ISME J.">
        <title>Genomic evolution of the class Acidithiobacillia: deep-branching Proteobacteria living in extreme acidic conditions.</title>
        <authorList>
            <person name="Moya-Beltran A."/>
            <person name="Beard S."/>
            <person name="Rojas-Villalobos C."/>
            <person name="Issotta F."/>
            <person name="Gallardo Y."/>
            <person name="Ulloa R."/>
            <person name="Giaveno A."/>
            <person name="Degli Esposti M."/>
            <person name="Johnson D.B."/>
            <person name="Quatrini R."/>
        </authorList>
    </citation>
    <scope>NUCLEOTIDE SEQUENCE</scope>
    <source>
        <strain evidence="2">VAN18-1</strain>
    </source>
</reference>
<dbReference type="InterPro" id="IPR051541">
    <property type="entry name" value="PTS_SugarTrans_NitroReg"/>
</dbReference>
<accession>A0AAE2YNA2</accession>
<comment type="caution">
    <text evidence="2">The sequence shown here is derived from an EMBL/GenBank/DDBJ whole genome shotgun (WGS) entry which is preliminary data.</text>
</comment>
<organism evidence="2 3">
    <name type="scientific">Igneacidithiobacillus copahuensis</name>
    <dbReference type="NCBI Taxonomy" id="2724909"/>
    <lineage>
        <taxon>Bacteria</taxon>
        <taxon>Pseudomonadati</taxon>
        <taxon>Pseudomonadota</taxon>
        <taxon>Acidithiobacillia</taxon>
        <taxon>Acidithiobacillales</taxon>
        <taxon>Acidithiobacillaceae</taxon>
        <taxon>Igneacidithiobacillus</taxon>
    </lineage>
</organism>
<protein>
    <submittedName>
        <fullName evidence="2">PTS sugar transporter subunit IIA</fullName>
    </submittedName>
</protein>
<dbReference type="InterPro" id="IPR016152">
    <property type="entry name" value="PTrfase/Anion_transptr"/>
</dbReference>
<dbReference type="AlphaFoldDB" id="A0AAE2YNA2"/>
<evidence type="ECO:0000259" key="1">
    <source>
        <dbReference type="PROSITE" id="PS51094"/>
    </source>
</evidence>
<dbReference type="PANTHER" id="PTHR47738:SF1">
    <property type="entry name" value="NITROGEN REGULATORY PROTEIN"/>
    <property type="match status" value="1"/>
</dbReference>
<dbReference type="Proteomes" id="UP001197378">
    <property type="component" value="Unassembled WGS sequence"/>
</dbReference>
<dbReference type="Pfam" id="PF00359">
    <property type="entry name" value="PTS_EIIA_2"/>
    <property type="match status" value="1"/>
</dbReference>
<proteinExistence type="predicted"/>
<dbReference type="Gene3D" id="3.40.930.10">
    <property type="entry name" value="Mannitol-specific EII, Chain A"/>
    <property type="match status" value="1"/>
</dbReference>
<dbReference type="EMBL" id="JAAXYO010000028">
    <property type="protein sequence ID" value="MBU2786863.1"/>
    <property type="molecule type" value="Genomic_DNA"/>
</dbReference>
<gene>
    <name evidence="2" type="ORF">HFQ13_01315</name>
</gene>
<dbReference type="PANTHER" id="PTHR47738">
    <property type="entry name" value="PTS SYSTEM FRUCTOSE-LIKE EIIA COMPONENT-RELATED"/>
    <property type="match status" value="1"/>
</dbReference>
<keyword evidence="3" id="KW-1185">Reference proteome</keyword>
<name>A0AAE2YNA2_9PROT</name>
<dbReference type="SUPFAM" id="SSF55804">
    <property type="entry name" value="Phoshotransferase/anion transport protein"/>
    <property type="match status" value="1"/>
</dbReference>
<keyword evidence="2" id="KW-0762">Sugar transport</keyword>
<feature type="domain" description="PTS EIIA type-2" evidence="1">
    <location>
        <begin position="4"/>
        <end position="146"/>
    </location>
</feature>
<dbReference type="InterPro" id="IPR002178">
    <property type="entry name" value="PTS_EIIA_type-2_dom"/>
</dbReference>
<dbReference type="CDD" id="cd00211">
    <property type="entry name" value="PTS_IIA_fru"/>
    <property type="match status" value="1"/>
</dbReference>
<dbReference type="RefSeq" id="WP_215871516.1">
    <property type="nucleotide sequence ID" value="NZ_JAAXYO010000028.1"/>
</dbReference>
<dbReference type="PROSITE" id="PS51094">
    <property type="entry name" value="PTS_EIIA_TYPE_2"/>
    <property type="match status" value="1"/>
</dbReference>
<dbReference type="GO" id="GO:0030295">
    <property type="term" value="F:protein kinase activator activity"/>
    <property type="evidence" value="ECO:0007669"/>
    <property type="project" value="TreeGrafter"/>
</dbReference>
<keyword evidence="2" id="KW-0813">Transport</keyword>
<evidence type="ECO:0000313" key="3">
    <source>
        <dbReference type="Proteomes" id="UP001197378"/>
    </source>
</evidence>
<evidence type="ECO:0000313" key="2">
    <source>
        <dbReference type="EMBL" id="MBU2786863.1"/>
    </source>
</evidence>